<keyword evidence="5" id="KW-0268">Exocytosis</keyword>
<dbReference type="OrthoDB" id="642193at2759"/>
<keyword evidence="4" id="KW-0813">Transport</keyword>
<proteinExistence type="inferred from homology"/>
<feature type="coiled-coil region" evidence="12">
    <location>
        <begin position="474"/>
        <end position="501"/>
    </location>
</feature>
<dbReference type="InterPro" id="IPR042560">
    <property type="entry name" value="Exo84_C_2"/>
</dbReference>
<dbReference type="GO" id="GO:0000145">
    <property type="term" value="C:exocyst"/>
    <property type="evidence" value="ECO:0007669"/>
    <property type="project" value="InterPro"/>
</dbReference>
<dbReference type="Pfam" id="PF25345">
    <property type="entry name" value="PH_EXO84"/>
    <property type="match status" value="1"/>
</dbReference>
<feature type="region of interest" description="Disordered" evidence="13">
    <location>
        <begin position="1"/>
        <end position="133"/>
    </location>
</feature>
<comment type="subunit">
    <text evidence="10">Component of the exocyst complex.</text>
</comment>
<dbReference type="Pfam" id="PF16528">
    <property type="entry name" value="Exo84_C"/>
    <property type="match status" value="1"/>
</dbReference>
<reference evidence="15 16" key="1">
    <citation type="journal article" date="2016" name="Nat. Commun.">
        <title>Ectomycorrhizal ecology is imprinted in the genome of the dominant symbiotic fungus Cenococcum geophilum.</title>
        <authorList>
            <consortium name="DOE Joint Genome Institute"/>
            <person name="Peter M."/>
            <person name="Kohler A."/>
            <person name="Ohm R.A."/>
            <person name="Kuo A."/>
            <person name="Krutzmann J."/>
            <person name="Morin E."/>
            <person name="Arend M."/>
            <person name="Barry K.W."/>
            <person name="Binder M."/>
            <person name="Choi C."/>
            <person name="Clum A."/>
            <person name="Copeland A."/>
            <person name="Grisel N."/>
            <person name="Haridas S."/>
            <person name="Kipfer T."/>
            <person name="LaButti K."/>
            <person name="Lindquist E."/>
            <person name="Lipzen A."/>
            <person name="Maire R."/>
            <person name="Meier B."/>
            <person name="Mihaltcheva S."/>
            <person name="Molinier V."/>
            <person name="Murat C."/>
            <person name="Poggeler S."/>
            <person name="Quandt C.A."/>
            <person name="Sperisen C."/>
            <person name="Tritt A."/>
            <person name="Tisserant E."/>
            <person name="Crous P.W."/>
            <person name="Henrissat B."/>
            <person name="Nehls U."/>
            <person name="Egli S."/>
            <person name="Spatafora J.W."/>
            <person name="Grigoriev I.V."/>
            <person name="Martin F.M."/>
        </authorList>
    </citation>
    <scope>NUCLEOTIDE SEQUENCE [LARGE SCALE GENOMIC DNA]</scope>
    <source>
        <strain evidence="15 16">CBS 207.34</strain>
    </source>
</reference>
<dbReference type="Pfam" id="PF08700">
    <property type="entry name" value="VPS51_Exo84_N"/>
    <property type="match status" value="1"/>
</dbReference>
<evidence type="ECO:0000256" key="10">
    <source>
        <dbReference type="ARBA" id="ARBA00065378"/>
    </source>
</evidence>
<comment type="function">
    <text evidence="9">Involved in the secretory pathway as part of the exocyst complex which tethers secretory vesicles to the sites of exocytosis. Plays a role in both the assembly of the exocyst and the polarization of this complex to specific sites of the plasma membrane for exocytosis. Also involved in assembly of the spliceosome.</text>
</comment>
<dbReference type="GO" id="GO:0006887">
    <property type="term" value="P:exocytosis"/>
    <property type="evidence" value="ECO:0007669"/>
    <property type="project" value="UniProtKB-KW"/>
</dbReference>
<sequence length="691" mass="76991">MSEEKSKGISLRKKRTVRPKISAPKQISGPMPTGLAGGTLSSGQGVGLIKPGDSDGPKRLDAPRERPQQSGKTSDLVKRRYSTRFTQLPTDFSSGAPPVPSMPGIPGQFAQPPSRDGRPPGSSDGQRIRVDTKALRDPNLRPEQYVATMLADASEQDIRDYQNELRKVKNRTSTDLQHNVYQNRTQFIKISKEAEKLKGEMRTLRTLMSELTQTLGQTTSAAGLTGDTITARKQANRSSVANLEALWNTHLQTLWKRVEGSQKFLPAIPGRHIVYESARWVELNAATWKARRRVHMILLNDHLLVAAEKKRTDVAAQNARDTKQQKNQAPMQLVAQRCWALQDVQMADLTSRSAPGSRDREGSSNAINVRVATESYTFATAGGDGSEKATLLSTFRKTVEELRKTLDAETEERGKAQDSVNYFATRDLSILKKTDLLDNLSDGSVNNRASMFVDVDGKQQSIRWVESQLDDLDIDIALRRFEEAVKRVERLKALAKNIRGNLVAQEIVTLKVNERAAKLASVLIRQLVENHAWMSSTKTHANWIIRLGFEDQAREAYLDARSEVIKKRARQCIFEGDLPDYIYQISFIYFTVIKNTVHIYQHCFPQAMMSACVKWAKEHVDNFNVLLARQLSSEDKESNLWKKCMEQAHTHASMLAEVGVDFGDLIGKGVEDGNRGLGAESGGPVGLGVSA</sequence>
<evidence type="ECO:0000313" key="15">
    <source>
        <dbReference type="EMBL" id="OCL13850.1"/>
    </source>
</evidence>
<dbReference type="PANTHER" id="PTHR21426">
    <property type="entry name" value="EXOCYST COMPLEX COMPONENT 8"/>
    <property type="match status" value="1"/>
</dbReference>
<evidence type="ECO:0000256" key="3">
    <source>
        <dbReference type="ARBA" id="ARBA00021269"/>
    </source>
</evidence>
<keyword evidence="8" id="KW-0968">Cytoplasmic vesicle</keyword>
<feature type="domain" description="Exocyst component Exo84 C-terminal" evidence="14">
    <location>
        <begin position="463"/>
        <end position="662"/>
    </location>
</feature>
<dbReference type="Gene3D" id="1.20.58.1210">
    <property type="entry name" value="Exo84p, N-terminal helical domain"/>
    <property type="match status" value="1"/>
</dbReference>
<evidence type="ECO:0000259" key="14">
    <source>
        <dbReference type="Pfam" id="PF16528"/>
    </source>
</evidence>
<organism evidence="15 16">
    <name type="scientific">Glonium stellatum</name>
    <dbReference type="NCBI Taxonomy" id="574774"/>
    <lineage>
        <taxon>Eukaryota</taxon>
        <taxon>Fungi</taxon>
        <taxon>Dikarya</taxon>
        <taxon>Ascomycota</taxon>
        <taxon>Pezizomycotina</taxon>
        <taxon>Dothideomycetes</taxon>
        <taxon>Pleosporomycetidae</taxon>
        <taxon>Gloniales</taxon>
        <taxon>Gloniaceae</taxon>
        <taxon>Glonium</taxon>
    </lineage>
</organism>
<dbReference type="GO" id="GO:0030133">
    <property type="term" value="C:transport vesicle"/>
    <property type="evidence" value="ECO:0007669"/>
    <property type="project" value="UniProtKB-SubCell"/>
</dbReference>
<evidence type="ECO:0000313" key="16">
    <source>
        <dbReference type="Proteomes" id="UP000250140"/>
    </source>
</evidence>
<dbReference type="GO" id="GO:0006893">
    <property type="term" value="P:Golgi to plasma membrane transport"/>
    <property type="evidence" value="ECO:0007669"/>
    <property type="project" value="TreeGrafter"/>
</dbReference>
<dbReference type="Proteomes" id="UP000250140">
    <property type="component" value="Unassembled WGS sequence"/>
</dbReference>
<evidence type="ECO:0000256" key="5">
    <source>
        <dbReference type="ARBA" id="ARBA00022483"/>
    </source>
</evidence>
<dbReference type="EMBL" id="KV748663">
    <property type="protein sequence ID" value="OCL13850.1"/>
    <property type="molecule type" value="Genomic_DNA"/>
</dbReference>
<dbReference type="GO" id="GO:0015031">
    <property type="term" value="P:protein transport"/>
    <property type="evidence" value="ECO:0007669"/>
    <property type="project" value="UniProtKB-KW"/>
</dbReference>
<gene>
    <name evidence="15" type="ORF">AOQ84DRAFT_359415</name>
</gene>
<keyword evidence="16" id="KW-1185">Reference proteome</keyword>
<dbReference type="PANTHER" id="PTHR21426:SF12">
    <property type="entry name" value="EXOCYST COMPLEX COMPONENT 8"/>
    <property type="match status" value="1"/>
</dbReference>
<feature type="coiled-coil region" evidence="12">
    <location>
        <begin position="151"/>
        <end position="214"/>
    </location>
</feature>
<evidence type="ECO:0000256" key="2">
    <source>
        <dbReference type="ARBA" id="ARBA00007210"/>
    </source>
</evidence>
<evidence type="ECO:0000256" key="1">
    <source>
        <dbReference type="ARBA" id="ARBA00004398"/>
    </source>
</evidence>
<dbReference type="FunFam" id="2.30.29.30:FF:000264">
    <property type="entry name" value="Potential exocyst complex component Exo84"/>
    <property type="match status" value="1"/>
</dbReference>
<dbReference type="Gene3D" id="2.30.29.30">
    <property type="entry name" value="Pleckstrin-homology domain (PH domain)/Phosphotyrosine-binding domain (PTB)"/>
    <property type="match status" value="1"/>
</dbReference>
<evidence type="ECO:0000256" key="4">
    <source>
        <dbReference type="ARBA" id="ARBA00022448"/>
    </source>
</evidence>
<keyword evidence="6" id="KW-0653">Protein transport</keyword>
<keyword evidence="7 12" id="KW-0175">Coiled coil</keyword>
<feature type="coiled-coil region" evidence="12">
    <location>
        <begin position="392"/>
        <end position="419"/>
    </location>
</feature>
<comment type="subcellular location">
    <subcellularLocation>
        <location evidence="1">Cytoplasmic vesicle</location>
        <location evidence="1">Secretory vesicle</location>
    </subcellularLocation>
</comment>
<evidence type="ECO:0000256" key="11">
    <source>
        <dbReference type="ARBA" id="ARBA00071741"/>
    </source>
</evidence>
<dbReference type="AlphaFoldDB" id="A0A8E2JY28"/>
<protein>
    <recommendedName>
        <fullName evidence="3">Exocyst complex component EXO84</fullName>
    </recommendedName>
    <alternativeName>
        <fullName evidence="11">Exocyst complex component exo84</fullName>
    </alternativeName>
</protein>
<dbReference type="Gene3D" id="1.20.58.1220">
    <property type="entry name" value="Exo84p, C-terminal helical domain"/>
    <property type="match status" value="1"/>
</dbReference>
<dbReference type="InterPro" id="IPR032403">
    <property type="entry name" value="Exo84_C"/>
</dbReference>
<evidence type="ECO:0000256" key="7">
    <source>
        <dbReference type="ARBA" id="ARBA00023054"/>
    </source>
</evidence>
<dbReference type="InterPro" id="IPR016159">
    <property type="entry name" value="Cullin_repeat-like_dom_sf"/>
</dbReference>
<evidence type="ECO:0000256" key="13">
    <source>
        <dbReference type="SAM" id="MobiDB-lite"/>
    </source>
</evidence>
<name>A0A8E2JY28_9PEZI</name>
<feature type="compositionally biased region" description="Polar residues" evidence="13">
    <location>
        <begin position="83"/>
        <end position="93"/>
    </location>
</feature>
<evidence type="ECO:0000256" key="12">
    <source>
        <dbReference type="SAM" id="Coils"/>
    </source>
</evidence>
<dbReference type="InterPro" id="IPR011993">
    <property type="entry name" value="PH-like_dom_sf"/>
</dbReference>
<feature type="compositionally biased region" description="Basic and acidic residues" evidence="13">
    <location>
        <begin position="52"/>
        <end position="67"/>
    </location>
</feature>
<dbReference type="InterPro" id="IPR033961">
    <property type="entry name" value="Exo84"/>
</dbReference>
<evidence type="ECO:0000256" key="9">
    <source>
        <dbReference type="ARBA" id="ARBA00057052"/>
    </source>
</evidence>
<comment type="similarity">
    <text evidence="2">Belongs to the EXO84 family.</text>
</comment>
<accession>A0A8E2JY28</accession>
<evidence type="ECO:0000256" key="8">
    <source>
        <dbReference type="ARBA" id="ARBA00023329"/>
    </source>
</evidence>
<dbReference type="SUPFAM" id="SSF74788">
    <property type="entry name" value="Cullin repeat-like"/>
    <property type="match status" value="1"/>
</dbReference>
<evidence type="ECO:0000256" key="6">
    <source>
        <dbReference type="ARBA" id="ARBA00022927"/>
    </source>
</evidence>
<dbReference type="InterPro" id="IPR042561">
    <property type="entry name" value="Exo84_C_1"/>
</dbReference>